<gene>
    <name evidence="2" type="ORF">AW736_04190</name>
</gene>
<dbReference type="EMBL" id="LRRQ01000034">
    <property type="protein sequence ID" value="OAM91239.1"/>
    <property type="molecule type" value="Genomic_DNA"/>
</dbReference>
<evidence type="ECO:0000313" key="3">
    <source>
        <dbReference type="Proteomes" id="UP000078486"/>
    </source>
</evidence>
<dbReference type="STRING" id="1184151.AW736_04190"/>
<dbReference type="Gene3D" id="1.10.260.40">
    <property type="entry name" value="lambda repressor-like DNA-binding domains"/>
    <property type="match status" value="1"/>
</dbReference>
<name>A0A178IPS7_9BACT</name>
<dbReference type="PROSITE" id="PS50932">
    <property type="entry name" value="HTH_LACI_2"/>
    <property type="match status" value="1"/>
</dbReference>
<dbReference type="Pfam" id="PF00356">
    <property type="entry name" value="LacI"/>
    <property type="match status" value="1"/>
</dbReference>
<organism evidence="2 3">
    <name type="scientific">Termitidicoccus mucosus</name>
    <dbReference type="NCBI Taxonomy" id="1184151"/>
    <lineage>
        <taxon>Bacteria</taxon>
        <taxon>Pseudomonadati</taxon>
        <taxon>Verrucomicrobiota</taxon>
        <taxon>Opitutia</taxon>
        <taxon>Opitutales</taxon>
        <taxon>Opitutaceae</taxon>
        <taxon>Termitidicoccus</taxon>
    </lineage>
</organism>
<evidence type="ECO:0000259" key="1">
    <source>
        <dbReference type="PROSITE" id="PS50932"/>
    </source>
</evidence>
<dbReference type="SUPFAM" id="SSF47413">
    <property type="entry name" value="lambda repressor-like DNA-binding domains"/>
    <property type="match status" value="1"/>
</dbReference>
<sequence length="316" mass="35561">MTVSRALRDDPAVSAAERQRIKKLAEKLGYRPDPVVSQLMARLRASRTAGTTPIGWLTIHATKNGWRKFPTNMDIFRGASERAAHLGYRLEEFWLGEPGMTGHRMSDILWHRNIRGIIIPPPPAAGMPIDLAWERFACATCGYLLRQPNLHRACSHQFHAARIAWQNLTCMGRRRIGLAFSEEWDEQLDGLLLAGFLREQRSVRGSLRVPPLVAVTLTKEVFLKWYNQHRPDAVLGFPDACDWLREEGIRVPGECEIALINIEDGDKNSIGVNHHMRELGAAVMDLVIEQLNANQTGVPAVPKVTLVECAWRPSSK</sequence>
<dbReference type="GO" id="GO:0006355">
    <property type="term" value="P:regulation of DNA-templated transcription"/>
    <property type="evidence" value="ECO:0007669"/>
    <property type="project" value="InterPro"/>
</dbReference>
<dbReference type="AlphaFoldDB" id="A0A178IPS7"/>
<dbReference type="Gene3D" id="3.40.50.2300">
    <property type="match status" value="2"/>
</dbReference>
<dbReference type="InterPro" id="IPR028082">
    <property type="entry name" value="Peripla_BP_I"/>
</dbReference>
<dbReference type="Proteomes" id="UP000078486">
    <property type="component" value="Unassembled WGS sequence"/>
</dbReference>
<proteinExistence type="predicted"/>
<comment type="caution">
    <text evidence="2">The sequence shown here is derived from an EMBL/GenBank/DDBJ whole genome shotgun (WGS) entry which is preliminary data.</text>
</comment>
<dbReference type="SUPFAM" id="SSF53822">
    <property type="entry name" value="Periplasmic binding protein-like I"/>
    <property type="match status" value="1"/>
</dbReference>
<protein>
    <recommendedName>
        <fullName evidence="1">HTH lacI-type domain-containing protein</fullName>
    </recommendedName>
</protein>
<accession>A0A178IPS7</accession>
<dbReference type="InterPro" id="IPR010982">
    <property type="entry name" value="Lambda_DNA-bd_dom_sf"/>
</dbReference>
<dbReference type="InterPro" id="IPR000843">
    <property type="entry name" value="HTH_LacI"/>
</dbReference>
<dbReference type="CDD" id="cd01392">
    <property type="entry name" value="HTH_LacI"/>
    <property type="match status" value="1"/>
</dbReference>
<dbReference type="GO" id="GO:0003677">
    <property type="term" value="F:DNA binding"/>
    <property type="evidence" value="ECO:0007669"/>
    <property type="project" value="InterPro"/>
</dbReference>
<feature type="domain" description="HTH lacI-type" evidence="1">
    <location>
        <begin position="1"/>
        <end position="41"/>
    </location>
</feature>
<reference evidence="2 3" key="1">
    <citation type="submission" date="2016-01" db="EMBL/GenBank/DDBJ databases">
        <title>High potential of lignocellulose degradation of a new Verrucomicrobia species.</title>
        <authorList>
            <person name="Wang Y."/>
            <person name="Shi Y."/>
            <person name="Qiu Z."/>
            <person name="Liu S."/>
            <person name="Yang H."/>
        </authorList>
    </citation>
    <scope>NUCLEOTIDE SEQUENCE [LARGE SCALE GENOMIC DNA]</scope>
    <source>
        <strain evidence="2 3">TSB47</strain>
    </source>
</reference>
<keyword evidence="3" id="KW-1185">Reference proteome</keyword>
<evidence type="ECO:0000313" key="2">
    <source>
        <dbReference type="EMBL" id="OAM91239.1"/>
    </source>
</evidence>